<dbReference type="Proteomes" id="UP001235094">
    <property type="component" value="Unassembled WGS sequence"/>
</dbReference>
<organism evidence="1 2">
    <name type="scientific">Ancylobacter amanitiformis</name>
    <dbReference type="NCBI Taxonomy" id="217069"/>
    <lineage>
        <taxon>Bacteria</taxon>
        <taxon>Pseudomonadati</taxon>
        <taxon>Pseudomonadota</taxon>
        <taxon>Alphaproteobacteria</taxon>
        <taxon>Hyphomicrobiales</taxon>
        <taxon>Xanthobacteraceae</taxon>
        <taxon>Ancylobacter</taxon>
    </lineage>
</organism>
<reference evidence="1 2" key="1">
    <citation type="submission" date="2023-07" db="EMBL/GenBank/DDBJ databases">
        <title>Genomic Encyclopedia of Type Strains, Phase IV (KMG-IV): sequencing the most valuable type-strain genomes for metagenomic binning, comparative biology and taxonomic classification.</title>
        <authorList>
            <person name="Goeker M."/>
        </authorList>
    </citation>
    <scope>NUCLEOTIDE SEQUENCE [LARGE SCALE GENOMIC DNA]</scope>
    <source>
        <strain evidence="1 2">DSM 15561</strain>
    </source>
</reference>
<keyword evidence="2" id="KW-1185">Reference proteome</keyword>
<gene>
    <name evidence="1" type="ORF">QOZ99_004473</name>
</gene>
<dbReference type="EMBL" id="JAUSVR010000037">
    <property type="protein sequence ID" value="MDQ0513550.1"/>
    <property type="molecule type" value="Genomic_DNA"/>
</dbReference>
<comment type="caution">
    <text evidence="1">The sequence shown here is derived from an EMBL/GenBank/DDBJ whole genome shotgun (WGS) entry which is preliminary data.</text>
</comment>
<proteinExistence type="predicted"/>
<evidence type="ECO:0000313" key="2">
    <source>
        <dbReference type="Proteomes" id="UP001235094"/>
    </source>
</evidence>
<name>A0ABU0LXY7_9HYPH</name>
<dbReference type="RefSeq" id="WP_306892169.1">
    <property type="nucleotide sequence ID" value="NZ_JAUSVR010000037.1"/>
</dbReference>
<evidence type="ECO:0000313" key="1">
    <source>
        <dbReference type="EMBL" id="MDQ0513550.1"/>
    </source>
</evidence>
<protein>
    <submittedName>
        <fullName evidence="1">Uncharacterized protein</fullName>
    </submittedName>
</protein>
<accession>A0ABU0LXY7</accession>
<sequence length="97" mass="10441">MRVHPDEGTEGWIEAMAFWQHNGDRVAARADYHTAGCMQVMVRALRRITSGQAATGGVARRDKRNQAGVGLQVPDDGGFSCITCGIDREIVDPSGLA</sequence>